<keyword evidence="4" id="KW-0143">Chaperone</keyword>
<dbReference type="InterPro" id="IPR036890">
    <property type="entry name" value="HATPase_C_sf"/>
</dbReference>
<proteinExistence type="inferred from homology"/>
<sequence length="99" mass="11227">MVGRSTEPSLCPNMLILTLSMTLVIREAVSILKRLIRSSAEKLEFQAEVSRLMDIIINYLYSNKDIFLIELISNTSDVSKSLYIANMCVIVLFVLVFSH</sequence>
<gene>
    <name evidence="6" type="ORF">Ddye_024308</name>
</gene>
<evidence type="ECO:0000256" key="1">
    <source>
        <dbReference type="ARBA" id="ARBA00008239"/>
    </source>
</evidence>
<dbReference type="PRINTS" id="PR00775">
    <property type="entry name" value="HEATSHOCK90"/>
</dbReference>
<evidence type="ECO:0000313" key="6">
    <source>
        <dbReference type="EMBL" id="KAK2642545.1"/>
    </source>
</evidence>
<comment type="caution">
    <text evidence="6">The sequence shown here is derived from an EMBL/GenBank/DDBJ whole genome shotgun (WGS) entry which is preliminary data.</text>
</comment>
<dbReference type="EMBL" id="JANJYI010000007">
    <property type="protein sequence ID" value="KAK2642545.1"/>
    <property type="molecule type" value="Genomic_DNA"/>
</dbReference>
<organism evidence="6 7">
    <name type="scientific">Dipteronia dyeriana</name>
    <dbReference type="NCBI Taxonomy" id="168575"/>
    <lineage>
        <taxon>Eukaryota</taxon>
        <taxon>Viridiplantae</taxon>
        <taxon>Streptophyta</taxon>
        <taxon>Embryophyta</taxon>
        <taxon>Tracheophyta</taxon>
        <taxon>Spermatophyta</taxon>
        <taxon>Magnoliopsida</taxon>
        <taxon>eudicotyledons</taxon>
        <taxon>Gunneridae</taxon>
        <taxon>Pentapetalae</taxon>
        <taxon>rosids</taxon>
        <taxon>malvids</taxon>
        <taxon>Sapindales</taxon>
        <taxon>Sapindaceae</taxon>
        <taxon>Hippocastanoideae</taxon>
        <taxon>Acereae</taxon>
        <taxon>Dipteronia</taxon>
    </lineage>
</organism>
<dbReference type="GO" id="GO:0005524">
    <property type="term" value="F:ATP binding"/>
    <property type="evidence" value="ECO:0007669"/>
    <property type="project" value="UniProtKB-KW"/>
</dbReference>
<evidence type="ECO:0000256" key="4">
    <source>
        <dbReference type="ARBA" id="ARBA00023186"/>
    </source>
</evidence>
<keyword evidence="5" id="KW-0812">Transmembrane</keyword>
<dbReference type="AlphaFoldDB" id="A0AAD9TUK6"/>
<evidence type="ECO:0000313" key="7">
    <source>
        <dbReference type="Proteomes" id="UP001280121"/>
    </source>
</evidence>
<dbReference type="InterPro" id="IPR001404">
    <property type="entry name" value="Hsp90_fam"/>
</dbReference>
<dbReference type="PANTHER" id="PTHR11528">
    <property type="entry name" value="HEAT SHOCK PROTEIN 90 FAMILY MEMBER"/>
    <property type="match status" value="1"/>
</dbReference>
<keyword evidence="5" id="KW-1133">Transmembrane helix</keyword>
<dbReference type="GO" id="GO:0051082">
    <property type="term" value="F:unfolded protein binding"/>
    <property type="evidence" value="ECO:0007669"/>
    <property type="project" value="InterPro"/>
</dbReference>
<dbReference type="Proteomes" id="UP001280121">
    <property type="component" value="Unassembled WGS sequence"/>
</dbReference>
<keyword evidence="7" id="KW-1185">Reference proteome</keyword>
<evidence type="ECO:0000256" key="3">
    <source>
        <dbReference type="ARBA" id="ARBA00022840"/>
    </source>
</evidence>
<reference evidence="6" key="1">
    <citation type="journal article" date="2023" name="Plant J.">
        <title>Genome sequences and population genomics provide insights into the demographic history, inbreeding, and mutation load of two 'living fossil' tree species of Dipteronia.</title>
        <authorList>
            <person name="Feng Y."/>
            <person name="Comes H.P."/>
            <person name="Chen J."/>
            <person name="Zhu S."/>
            <person name="Lu R."/>
            <person name="Zhang X."/>
            <person name="Li P."/>
            <person name="Qiu J."/>
            <person name="Olsen K.M."/>
            <person name="Qiu Y."/>
        </authorList>
    </citation>
    <scope>NUCLEOTIDE SEQUENCE</scope>
    <source>
        <strain evidence="6">KIB01</strain>
    </source>
</reference>
<dbReference type="SUPFAM" id="SSF55874">
    <property type="entry name" value="ATPase domain of HSP90 chaperone/DNA topoisomerase II/histidine kinase"/>
    <property type="match status" value="1"/>
</dbReference>
<keyword evidence="2" id="KW-0547">Nucleotide-binding</keyword>
<evidence type="ECO:0000256" key="5">
    <source>
        <dbReference type="SAM" id="Phobius"/>
    </source>
</evidence>
<dbReference type="GO" id="GO:0140662">
    <property type="term" value="F:ATP-dependent protein folding chaperone"/>
    <property type="evidence" value="ECO:0007669"/>
    <property type="project" value="InterPro"/>
</dbReference>
<comment type="similarity">
    <text evidence="1">Belongs to the heat shock protein 90 family.</text>
</comment>
<feature type="transmembrane region" description="Helical" evidence="5">
    <location>
        <begin position="81"/>
        <end position="98"/>
    </location>
</feature>
<dbReference type="InterPro" id="IPR020575">
    <property type="entry name" value="Hsp90_N"/>
</dbReference>
<protein>
    <submittedName>
        <fullName evidence="6">Uncharacterized protein</fullName>
    </submittedName>
</protein>
<keyword evidence="3" id="KW-0067">ATP-binding</keyword>
<accession>A0AAD9TUK6</accession>
<keyword evidence="5" id="KW-0472">Membrane</keyword>
<name>A0AAD9TUK6_9ROSI</name>
<evidence type="ECO:0000256" key="2">
    <source>
        <dbReference type="ARBA" id="ARBA00022741"/>
    </source>
</evidence>
<dbReference type="Gene3D" id="3.30.565.10">
    <property type="entry name" value="Histidine kinase-like ATPase, C-terminal domain"/>
    <property type="match status" value="1"/>
</dbReference>
<dbReference type="GO" id="GO:0016887">
    <property type="term" value="F:ATP hydrolysis activity"/>
    <property type="evidence" value="ECO:0007669"/>
    <property type="project" value="InterPro"/>
</dbReference>